<keyword evidence="1" id="KW-0067">ATP-binding</keyword>
<dbReference type="InterPro" id="IPR040198">
    <property type="entry name" value="Fido_containing"/>
</dbReference>
<dbReference type="Proteomes" id="UP000266327">
    <property type="component" value="Unassembled WGS sequence"/>
</dbReference>
<evidence type="ECO:0000313" key="3">
    <source>
        <dbReference type="EMBL" id="RJG01378.1"/>
    </source>
</evidence>
<dbReference type="PANTHER" id="PTHR13504">
    <property type="entry name" value="FIDO DOMAIN-CONTAINING PROTEIN DDB_G0283145"/>
    <property type="match status" value="1"/>
</dbReference>
<dbReference type="EMBL" id="QYUQ01000002">
    <property type="protein sequence ID" value="RJG01378.1"/>
    <property type="molecule type" value="Genomic_DNA"/>
</dbReference>
<protein>
    <submittedName>
        <fullName evidence="3">Fic family protein</fullName>
    </submittedName>
</protein>
<reference evidence="4" key="1">
    <citation type="submission" date="2018-09" db="EMBL/GenBank/DDBJ databases">
        <authorList>
            <person name="Zhu H."/>
        </authorList>
    </citation>
    <scope>NUCLEOTIDE SEQUENCE [LARGE SCALE GENOMIC DNA]</scope>
    <source>
        <strain evidence="4">K1S02-23</strain>
    </source>
</reference>
<dbReference type="Pfam" id="PF02661">
    <property type="entry name" value="Fic"/>
    <property type="match status" value="1"/>
</dbReference>
<dbReference type="GO" id="GO:0005524">
    <property type="term" value="F:ATP binding"/>
    <property type="evidence" value="ECO:0007669"/>
    <property type="project" value="UniProtKB-KW"/>
</dbReference>
<dbReference type="SUPFAM" id="SSF140931">
    <property type="entry name" value="Fic-like"/>
    <property type="match status" value="1"/>
</dbReference>
<keyword evidence="1" id="KW-0547">Nucleotide-binding</keyword>
<dbReference type="OrthoDB" id="9813719at2"/>
<comment type="caution">
    <text evidence="3">The sequence shown here is derived from an EMBL/GenBank/DDBJ whole genome shotgun (WGS) entry which is preliminary data.</text>
</comment>
<evidence type="ECO:0000256" key="1">
    <source>
        <dbReference type="PIRSR" id="PIRSR640198-2"/>
    </source>
</evidence>
<dbReference type="Gene3D" id="1.10.3290.10">
    <property type="entry name" value="Fido-like domain"/>
    <property type="match status" value="1"/>
</dbReference>
<feature type="binding site" evidence="1">
    <location>
        <begin position="322"/>
        <end position="329"/>
    </location>
    <ligand>
        <name>ATP</name>
        <dbReference type="ChEBI" id="CHEBI:30616"/>
    </ligand>
</feature>
<organism evidence="3 4">
    <name type="scientific">Noviherbaspirillum sedimenti</name>
    <dbReference type="NCBI Taxonomy" id="2320865"/>
    <lineage>
        <taxon>Bacteria</taxon>
        <taxon>Pseudomonadati</taxon>
        <taxon>Pseudomonadota</taxon>
        <taxon>Betaproteobacteria</taxon>
        <taxon>Burkholderiales</taxon>
        <taxon>Oxalobacteraceae</taxon>
        <taxon>Noviherbaspirillum</taxon>
    </lineage>
</organism>
<dbReference type="PROSITE" id="PS51459">
    <property type="entry name" value="FIDO"/>
    <property type="match status" value="1"/>
</dbReference>
<dbReference type="InterPro" id="IPR003812">
    <property type="entry name" value="Fido"/>
</dbReference>
<dbReference type="InterPro" id="IPR036597">
    <property type="entry name" value="Fido-like_dom_sf"/>
</dbReference>
<keyword evidence="4" id="KW-1185">Reference proteome</keyword>
<evidence type="ECO:0000313" key="4">
    <source>
        <dbReference type="Proteomes" id="UP000266327"/>
    </source>
</evidence>
<dbReference type="PANTHER" id="PTHR13504:SF38">
    <property type="entry name" value="FIDO DOMAIN-CONTAINING PROTEIN"/>
    <property type="match status" value="1"/>
</dbReference>
<proteinExistence type="predicted"/>
<gene>
    <name evidence="3" type="ORF">D3878_07095</name>
</gene>
<accession>A0A3A3FYV1</accession>
<sequence>MMTESLGFKWISEQTGIAPTQPFKVTSRLGTNRKSLHANGFAQEVYPAQFRPEPTIPGHLTFALKYEIVHLEFLSRLFSTLEPGILEEWIRDEPTGSFARRVGFLYEWLTGKLLDVPDAGGNYIEALPEDKYLTAARPVNHQRWRVRDNMPGNPSFCPIVYRSRQVETVEGYDCAKALNELEVEYGAHLLMRSAVWLTIKESRASFAIEHEEKQVDRIKRFAAAMAERCGKGNDPLDTKELTDLQTAILGRATRYGLRKSPVFVGHTSGYAEIVDYVAPHWDHTSELLNGLQEFLSRTRQRSSILRAAVASFGFVYINPMADGNGRISRFLVNDVLRRDGAVPEPFILPISATITNTTKAKAGYDHTLEELSKPLLDTYKDRYKFGQEVPYEDGVVSNFHFDAYDEALHVWKYPDLTAHAEYMGEVIQMTIQDEMNKEAMYLRNLERAREGVKNWLEGPNTDIDRIIRSVSQGGAWKVSNKLAKEFPALAEAEVAENVVKAVREAFNAGEPEGGDEESSEL</sequence>
<evidence type="ECO:0000259" key="2">
    <source>
        <dbReference type="PROSITE" id="PS51459"/>
    </source>
</evidence>
<feature type="domain" description="Fido" evidence="2">
    <location>
        <begin position="236"/>
        <end position="388"/>
    </location>
</feature>
<dbReference type="AlphaFoldDB" id="A0A3A3FYV1"/>
<name>A0A3A3FYV1_9BURK</name>